<dbReference type="CDD" id="cd00009">
    <property type="entry name" value="AAA"/>
    <property type="match status" value="1"/>
</dbReference>
<evidence type="ECO:0000313" key="3">
    <source>
        <dbReference type="EMBL" id="MDC2235043.1"/>
    </source>
</evidence>
<accession>C6IEI8</accession>
<protein>
    <submittedName>
        <fullName evidence="2">AAA domain-containing protein</fullName>
    </submittedName>
    <submittedName>
        <fullName evidence="3 4">ATPase</fullName>
    </submittedName>
</protein>
<dbReference type="SMART" id="SM00382">
    <property type="entry name" value="AAA"/>
    <property type="match status" value="1"/>
</dbReference>
<evidence type="ECO:0000259" key="1">
    <source>
        <dbReference type="SMART" id="SM00382"/>
    </source>
</evidence>
<dbReference type="PANTHER" id="PTHR32204:SF0">
    <property type="entry name" value="ATPASE RAVA"/>
    <property type="match status" value="1"/>
</dbReference>
<organism evidence="2 6">
    <name type="scientific">Bacteroides thetaiotaomicron</name>
    <dbReference type="NCBI Taxonomy" id="818"/>
    <lineage>
        <taxon>Bacteria</taxon>
        <taxon>Pseudomonadati</taxon>
        <taxon>Bacteroidota</taxon>
        <taxon>Bacteroidia</taxon>
        <taxon>Bacteroidales</taxon>
        <taxon>Bacteroidaceae</taxon>
        <taxon>Bacteroides</taxon>
    </lineage>
</organism>
<dbReference type="SMR" id="A0A0N7IAD4"/>
<feature type="domain" description="AAA+ ATPase" evidence="1">
    <location>
        <begin position="34"/>
        <end position="176"/>
    </location>
</feature>
<evidence type="ECO:0000313" key="6">
    <source>
        <dbReference type="Proteomes" id="UP000436858"/>
    </source>
</evidence>
<sequence>MEIKERIQLLLSEMNRGVYEKEAEIGLSLLAALAGESILLLGPPGVAKSMVARRLKRAFVDARAFEYLMSRFSTPDEIFGPVSISRLKESDKYERAVDGYLPTADVVFLDEIWKAGPAIQNTLLTVINEKLFRNGDTELKLPLKLLVAASNELPTQGEGLEALWDRFLIRIISTCVKQEEAFYQMLLDDDDEEEQEACRWQISDEEYAGWQKEIRQIKVSAEVLSCITEIRKNLEKVEIQGSEVHRNVYVSDRRWKNIVKLLKASAFIHGRKEVCLTDLLPVYHCLWNEPEECADIRQIVVRALFVPYVKEIAAINLSLKSDLKVSRVREALEKARQKGDRRDDDLMIIDHFYYQIENHGTGNTYIFIVDYKNLKEYSPKDVPATGVMYADPLNPKRTIIRTFSDATKMKEQGAERVTLYRDEKNLYINGVRFPMRRLKRGEQQQLWLGNMTLTDRDYETELETAHGRIEKLVKDLSENIFISEEDKKGVAQYVATLRKEIAWARVDVRKLRYGDES</sequence>
<dbReference type="KEGG" id="btho:Btheta7330_03043"/>
<evidence type="ECO:0000313" key="2">
    <source>
        <dbReference type="EMBL" id="KAB4477598.1"/>
    </source>
</evidence>
<dbReference type="InterPro" id="IPR027417">
    <property type="entry name" value="P-loop_NTPase"/>
</dbReference>
<dbReference type="Proteomes" id="UP000283616">
    <property type="component" value="Unassembled WGS sequence"/>
</dbReference>
<dbReference type="Gene3D" id="3.40.50.300">
    <property type="entry name" value="P-loop containing nucleotide triphosphate hydrolases"/>
    <property type="match status" value="1"/>
</dbReference>
<dbReference type="InterPro" id="IPR050513">
    <property type="entry name" value="RavA_ATPases"/>
</dbReference>
<dbReference type="Proteomes" id="UP001217776">
    <property type="component" value="Unassembled WGS sequence"/>
</dbReference>
<dbReference type="PANTHER" id="PTHR32204">
    <property type="entry name" value="ATPASE RAVA"/>
    <property type="match status" value="1"/>
</dbReference>
<comment type="caution">
    <text evidence="2">The sequence shown here is derived from an EMBL/GenBank/DDBJ whole genome shotgun (WGS) entry which is preliminary data.</text>
</comment>
<dbReference type="EMBL" id="QROV01000004">
    <property type="protein sequence ID" value="RHL62902.1"/>
    <property type="molecule type" value="Genomic_DNA"/>
</dbReference>
<dbReference type="SUPFAM" id="SSF52540">
    <property type="entry name" value="P-loop containing nucleoside triphosphate hydrolases"/>
    <property type="match status" value="1"/>
</dbReference>
<dbReference type="Pfam" id="PF17868">
    <property type="entry name" value="AAA_lid_8"/>
    <property type="match status" value="1"/>
</dbReference>
<name>A0A0N7IAD4_BACT4</name>
<gene>
    <name evidence="4" type="ORF">DW011_04410</name>
    <name evidence="2" type="ORF">GAN91_19920</name>
    <name evidence="3" type="ORF">PO127_04675</name>
</gene>
<dbReference type="RefSeq" id="WP_008766137.1">
    <property type="nucleotide sequence ID" value="NZ_BAABXH010000002.1"/>
</dbReference>
<reference evidence="2 6" key="2">
    <citation type="journal article" date="2019" name="Nat. Med.">
        <title>A library of human gut bacterial isolates paired with longitudinal multiomics data enables mechanistic microbiome research.</title>
        <authorList>
            <person name="Poyet M."/>
            <person name="Groussin M."/>
            <person name="Gibbons S.M."/>
            <person name="Avila-Pacheco J."/>
            <person name="Jiang X."/>
            <person name="Kearney S.M."/>
            <person name="Perrotta A.R."/>
            <person name="Berdy B."/>
            <person name="Zhao S."/>
            <person name="Lieberman T.D."/>
            <person name="Swanson P.K."/>
            <person name="Smith M."/>
            <person name="Roesemann S."/>
            <person name="Alexander J.E."/>
            <person name="Rich S.A."/>
            <person name="Livny J."/>
            <person name="Vlamakis H."/>
            <person name="Clish C."/>
            <person name="Bullock K."/>
            <person name="Deik A."/>
            <person name="Scott J."/>
            <person name="Pierce K.A."/>
            <person name="Xavier R.J."/>
            <person name="Alm E.J."/>
        </authorList>
    </citation>
    <scope>NUCLEOTIDE SEQUENCE [LARGE SCALE GENOMIC DNA]</scope>
    <source>
        <strain evidence="2 6">BIOML-A162</strain>
    </source>
</reference>
<reference evidence="3" key="3">
    <citation type="submission" date="2022-10" db="EMBL/GenBank/DDBJ databases">
        <title>Human gut microbiome strain richness.</title>
        <authorList>
            <person name="Chen-Liaw A."/>
        </authorList>
    </citation>
    <scope>NUCLEOTIDE SEQUENCE</scope>
    <source>
        <strain evidence="3">1001283st1_A3_1001283B150304_161114</strain>
    </source>
</reference>
<dbReference type="EMBL" id="JAQNVG010000005">
    <property type="protein sequence ID" value="MDC2235043.1"/>
    <property type="molecule type" value="Genomic_DNA"/>
</dbReference>
<accession>A0A0N7IAD4</accession>
<proteinExistence type="predicted"/>
<dbReference type="InterPro" id="IPR045427">
    <property type="entry name" value="MoxR"/>
</dbReference>
<dbReference type="Pfam" id="PF20030">
    <property type="entry name" value="bpMoxR"/>
    <property type="match status" value="1"/>
</dbReference>
<dbReference type="InterPro" id="IPR041538">
    <property type="entry name" value="RavA-like_AAA_lid"/>
</dbReference>
<reference evidence="4 5" key="1">
    <citation type="submission" date="2018-08" db="EMBL/GenBank/DDBJ databases">
        <title>A genome reference for cultivated species of the human gut microbiota.</title>
        <authorList>
            <person name="Zou Y."/>
            <person name="Xue W."/>
            <person name="Luo G."/>
        </authorList>
    </citation>
    <scope>NUCLEOTIDE SEQUENCE [LARGE SCALE GENOMIC DNA]</scope>
    <source>
        <strain evidence="4 5">AF37-12</strain>
    </source>
</reference>
<dbReference type="DNASU" id="1075479"/>
<dbReference type="Proteomes" id="UP000436858">
    <property type="component" value="Unassembled WGS sequence"/>
</dbReference>
<dbReference type="InterPro" id="IPR003593">
    <property type="entry name" value="AAA+_ATPase"/>
</dbReference>
<evidence type="ECO:0000313" key="4">
    <source>
        <dbReference type="EMBL" id="RHL62902.1"/>
    </source>
</evidence>
<dbReference type="GeneID" id="60926295"/>
<evidence type="ECO:0000313" key="5">
    <source>
        <dbReference type="Proteomes" id="UP000283616"/>
    </source>
</evidence>
<dbReference type="AlphaFoldDB" id="A0A0N7IAD4"/>
<dbReference type="EMBL" id="WCRY01000022">
    <property type="protein sequence ID" value="KAB4477598.1"/>
    <property type="molecule type" value="Genomic_DNA"/>
</dbReference>